<dbReference type="Pfam" id="PF03747">
    <property type="entry name" value="ADP_ribosyl_GH"/>
    <property type="match status" value="1"/>
</dbReference>
<keyword evidence="1" id="KW-0479">Metal-binding</keyword>
<protein>
    <submittedName>
        <fullName evidence="2">ADP-ribosylglycohydrolase family protein</fullName>
    </submittedName>
</protein>
<proteinExistence type="predicted"/>
<dbReference type="InterPro" id="IPR050792">
    <property type="entry name" value="ADP-ribosylglycohydrolase"/>
</dbReference>
<reference evidence="2" key="1">
    <citation type="submission" date="2020-10" db="EMBL/GenBank/DDBJ databases">
        <authorList>
            <person name="Gilroy R."/>
        </authorList>
    </citation>
    <scope>NUCLEOTIDE SEQUENCE</scope>
    <source>
        <strain evidence="2">CHK176-22527</strain>
    </source>
</reference>
<dbReference type="Proteomes" id="UP000824159">
    <property type="component" value="Unassembled WGS sequence"/>
</dbReference>
<dbReference type="PANTHER" id="PTHR16222:SF12">
    <property type="entry name" value="ADP-RIBOSYLGLYCOHYDROLASE-RELATED"/>
    <property type="match status" value="1"/>
</dbReference>
<accession>A0A9D1HAN5</accession>
<organism evidence="2 3">
    <name type="scientific">Candidatus Allocopromorpha excrementavium</name>
    <dbReference type="NCBI Taxonomy" id="2840741"/>
    <lineage>
        <taxon>Bacteria</taxon>
        <taxon>Bacillati</taxon>
        <taxon>Bacillota</taxon>
        <taxon>Clostridia</taxon>
        <taxon>Eubacteriales</taxon>
        <taxon>Eubacteriaceae</taxon>
        <taxon>Eubacteriaceae incertae sedis</taxon>
        <taxon>Candidatus Allocopromorpha</taxon>
    </lineage>
</organism>
<gene>
    <name evidence="2" type="ORF">IAD12_00535</name>
</gene>
<dbReference type="PANTHER" id="PTHR16222">
    <property type="entry name" value="ADP-RIBOSYLGLYCOHYDROLASE"/>
    <property type="match status" value="1"/>
</dbReference>
<dbReference type="AlphaFoldDB" id="A0A9D1HAN5"/>
<feature type="binding site" evidence="1">
    <location>
        <position position="37"/>
    </location>
    <ligand>
        <name>Mg(2+)</name>
        <dbReference type="ChEBI" id="CHEBI:18420"/>
        <label>1</label>
    </ligand>
</feature>
<feature type="binding site" evidence="1">
    <location>
        <position position="220"/>
    </location>
    <ligand>
        <name>Mg(2+)</name>
        <dbReference type="ChEBI" id="CHEBI:18420"/>
        <label>1</label>
    </ligand>
</feature>
<dbReference type="EMBL" id="DVLX01000007">
    <property type="protein sequence ID" value="HIT98725.1"/>
    <property type="molecule type" value="Genomic_DNA"/>
</dbReference>
<keyword evidence="1" id="KW-0460">Magnesium</keyword>
<evidence type="ECO:0000313" key="2">
    <source>
        <dbReference type="EMBL" id="HIT98725.1"/>
    </source>
</evidence>
<feature type="binding site" evidence="1">
    <location>
        <position position="38"/>
    </location>
    <ligand>
        <name>Mg(2+)</name>
        <dbReference type="ChEBI" id="CHEBI:18420"/>
        <label>1</label>
    </ligand>
</feature>
<comment type="cofactor">
    <cofactor evidence="1">
        <name>Mg(2+)</name>
        <dbReference type="ChEBI" id="CHEBI:18420"/>
    </cofactor>
    <text evidence="1">Binds 2 magnesium ions per subunit.</text>
</comment>
<feature type="binding site" evidence="1">
    <location>
        <position position="218"/>
    </location>
    <ligand>
        <name>Mg(2+)</name>
        <dbReference type="ChEBI" id="CHEBI:18420"/>
        <label>1</label>
    </ligand>
</feature>
<dbReference type="GO" id="GO:0046872">
    <property type="term" value="F:metal ion binding"/>
    <property type="evidence" value="ECO:0007669"/>
    <property type="project" value="UniProtKB-KW"/>
</dbReference>
<dbReference type="InterPro" id="IPR005502">
    <property type="entry name" value="Ribosyl_crysJ1"/>
</dbReference>
<dbReference type="InterPro" id="IPR036705">
    <property type="entry name" value="Ribosyl_crysJ1_sf"/>
</dbReference>
<feature type="binding site" evidence="1">
    <location>
        <position position="36"/>
    </location>
    <ligand>
        <name>Mg(2+)</name>
        <dbReference type="ChEBI" id="CHEBI:18420"/>
        <label>1</label>
    </ligand>
</feature>
<name>A0A9D1HAN5_9FIRM</name>
<dbReference type="SUPFAM" id="SSF101478">
    <property type="entry name" value="ADP-ribosylglycohydrolase"/>
    <property type="match status" value="1"/>
</dbReference>
<evidence type="ECO:0000313" key="3">
    <source>
        <dbReference type="Proteomes" id="UP000824159"/>
    </source>
</evidence>
<reference evidence="2" key="2">
    <citation type="journal article" date="2021" name="PeerJ">
        <title>Extensive microbial diversity within the chicken gut microbiome revealed by metagenomics and culture.</title>
        <authorList>
            <person name="Gilroy R."/>
            <person name="Ravi A."/>
            <person name="Getino M."/>
            <person name="Pursley I."/>
            <person name="Horton D.L."/>
            <person name="Alikhan N.F."/>
            <person name="Baker D."/>
            <person name="Gharbi K."/>
            <person name="Hall N."/>
            <person name="Watson M."/>
            <person name="Adriaenssens E.M."/>
            <person name="Foster-Nyarko E."/>
            <person name="Jarju S."/>
            <person name="Secka A."/>
            <person name="Antonio M."/>
            <person name="Oren A."/>
            <person name="Chaudhuri R.R."/>
            <person name="La Ragione R."/>
            <person name="Hildebrand F."/>
            <person name="Pallen M.J."/>
        </authorList>
    </citation>
    <scope>NUCLEOTIDE SEQUENCE</scope>
    <source>
        <strain evidence="2">CHK176-22527</strain>
    </source>
</reference>
<dbReference type="Gene3D" id="1.10.4080.10">
    <property type="entry name" value="ADP-ribosylation/Crystallin J1"/>
    <property type="match status" value="1"/>
</dbReference>
<evidence type="ECO:0000256" key="1">
    <source>
        <dbReference type="PIRSR" id="PIRSR605502-1"/>
    </source>
</evidence>
<sequence>MIGAAVGDIIGSPYEFVQTAVKKKDFPLFGAKSRFTDDTVMTAAVAEGLLKGYKNEKASRREVILSMRRLGREYPGAGYGRKFKEWLESDVPRPYGSLGNGSAMRVSSAAWIYDTLEEAEKYAQISAEVTHNHPEGIKGACAAAAAVFLARKKFSKKEIKKYISEKYGYDLHRGCDDIRAAYRWNALCAGTVPEAIISFLDGEDFEDTVRNAVSLGGDSDTLAAIAGSVAEGYYGVPDKLRTAACSIIDEKLLKILESI</sequence>
<feature type="binding site" evidence="1">
    <location>
        <position position="221"/>
    </location>
    <ligand>
        <name>Mg(2+)</name>
        <dbReference type="ChEBI" id="CHEBI:18420"/>
        <label>1</label>
    </ligand>
</feature>
<comment type="caution">
    <text evidence="2">The sequence shown here is derived from an EMBL/GenBank/DDBJ whole genome shotgun (WGS) entry which is preliminary data.</text>
</comment>